<keyword evidence="7 11" id="KW-1133">Transmembrane helix</keyword>
<evidence type="ECO:0000313" key="13">
    <source>
        <dbReference type="EMBL" id="EPB79965.1"/>
    </source>
</evidence>
<dbReference type="InterPro" id="IPR006202">
    <property type="entry name" value="Neur_chan_lig-bd"/>
</dbReference>
<dbReference type="SUPFAM" id="SSF90112">
    <property type="entry name" value="Neurotransmitter-gated ion-channel transmembrane pore"/>
    <property type="match status" value="2"/>
</dbReference>
<dbReference type="Pfam" id="PF02931">
    <property type="entry name" value="Neur_chan_LBD"/>
    <property type="match status" value="1"/>
</dbReference>
<dbReference type="GO" id="GO:0004888">
    <property type="term" value="F:transmembrane signaling receptor activity"/>
    <property type="evidence" value="ECO:0007669"/>
    <property type="project" value="InterPro"/>
</dbReference>
<evidence type="ECO:0000256" key="10">
    <source>
        <dbReference type="ARBA" id="ARBA00023303"/>
    </source>
</evidence>
<dbReference type="InterPro" id="IPR036734">
    <property type="entry name" value="Neur_chan_lig-bd_sf"/>
</dbReference>
<organism evidence="13 14">
    <name type="scientific">Ancylostoma ceylanicum</name>
    <dbReference type="NCBI Taxonomy" id="53326"/>
    <lineage>
        <taxon>Eukaryota</taxon>
        <taxon>Metazoa</taxon>
        <taxon>Ecdysozoa</taxon>
        <taxon>Nematoda</taxon>
        <taxon>Chromadorea</taxon>
        <taxon>Rhabditida</taxon>
        <taxon>Rhabditina</taxon>
        <taxon>Rhabditomorpha</taxon>
        <taxon>Strongyloidea</taxon>
        <taxon>Ancylostomatidae</taxon>
        <taxon>Ancylostomatinae</taxon>
        <taxon>Ancylostoma</taxon>
    </lineage>
</organism>
<evidence type="ECO:0000256" key="6">
    <source>
        <dbReference type="ARBA" id="ARBA00022729"/>
    </source>
</evidence>
<keyword evidence="6" id="KW-0732">Signal</keyword>
<keyword evidence="5 11" id="KW-0812">Transmembrane</keyword>
<comment type="caution">
    <text evidence="11">Lacks conserved residue(s) required for the propagation of feature annotation.</text>
</comment>
<keyword evidence="10 11" id="KW-0407">Ion channel</keyword>
<evidence type="ECO:0000256" key="7">
    <source>
        <dbReference type="ARBA" id="ARBA00022989"/>
    </source>
</evidence>
<dbReference type="InterPro" id="IPR006201">
    <property type="entry name" value="Neur_channel"/>
</dbReference>
<evidence type="ECO:0000256" key="4">
    <source>
        <dbReference type="ARBA" id="ARBA00022475"/>
    </source>
</evidence>
<accession>A0A0D6M777</accession>
<dbReference type="GO" id="GO:0005886">
    <property type="term" value="C:plasma membrane"/>
    <property type="evidence" value="ECO:0007669"/>
    <property type="project" value="UniProtKB-SubCell"/>
</dbReference>
<dbReference type="GO" id="GO:0005230">
    <property type="term" value="F:extracellular ligand-gated monoatomic ion channel activity"/>
    <property type="evidence" value="ECO:0007669"/>
    <property type="project" value="InterPro"/>
</dbReference>
<dbReference type="InterPro" id="IPR038050">
    <property type="entry name" value="Neuro_actylchol_rec"/>
</dbReference>
<feature type="transmembrane region" description="Helical" evidence="11">
    <location>
        <begin position="384"/>
        <end position="403"/>
    </location>
</feature>
<evidence type="ECO:0000256" key="8">
    <source>
        <dbReference type="ARBA" id="ARBA00023065"/>
    </source>
</evidence>
<comment type="similarity">
    <text evidence="11">Belongs to the ligand-gated ion channel (TC 1.A.9) family.</text>
</comment>
<reference evidence="13 14" key="1">
    <citation type="submission" date="2013-05" db="EMBL/GenBank/DDBJ databases">
        <title>Draft genome of the parasitic nematode Anyclostoma ceylanicum.</title>
        <authorList>
            <person name="Mitreva M."/>
        </authorList>
    </citation>
    <scope>NUCLEOTIDE SEQUENCE [LARGE SCALE GENOMIC DNA]</scope>
</reference>
<dbReference type="Proteomes" id="UP000054495">
    <property type="component" value="Unassembled WGS sequence"/>
</dbReference>
<comment type="subcellular location">
    <subcellularLocation>
        <location evidence="2">Cell membrane</location>
    </subcellularLocation>
    <subcellularLocation>
        <location evidence="1">Membrane</location>
        <topology evidence="1">Multi-pass membrane protein</topology>
    </subcellularLocation>
</comment>
<evidence type="ECO:0000313" key="14">
    <source>
        <dbReference type="Proteomes" id="UP000054495"/>
    </source>
</evidence>
<dbReference type="CDD" id="cd18990">
    <property type="entry name" value="LGIC_ECD_GABAAR"/>
    <property type="match status" value="1"/>
</dbReference>
<dbReference type="InterPro" id="IPR036719">
    <property type="entry name" value="Neuro-gated_channel_TM_sf"/>
</dbReference>
<proteinExistence type="inferred from homology"/>
<dbReference type="EMBL" id="KE124786">
    <property type="protein sequence ID" value="EPB79965.1"/>
    <property type="molecule type" value="Genomic_DNA"/>
</dbReference>
<dbReference type="Gene3D" id="2.70.170.10">
    <property type="entry name" value="Neurotransmitter-gated ion-channel ligand-binding domain"/>
    <property type="match status" value="1"/>
</dbReference>
<gene>
    <name evidence="13" type="ORF">ANCCEY_00914</name>
</gene>
<dbReference type="AlphaFoldDB" id="A0A0D6M777"/>
<dbReference type="SUPFAM" id="SSF63712">
    <property type="entry name" value="Nicotinic receptor ligand binding domain-like"/>
    <property type="match status" value="1"/>
</dbReference>
<keyword evidence="14" id="KW-1185">Reference proteome</keyword>
<evidence type="ECO:0000259" key="12">
    <source>
        <dbReference type="Pfam" id="PF02931"/>
    </source>
</evidence>
<feature type="transmembrane region" description="Helical" evidence="11">
    <location>
        <begin position="269"/>
        <end position="286"/>
    </location>
</feature>
<sequence>MISRLVSAIEDIVFYLQASCKENTLFPKRELTPTAASSRIATTVRMKDIEDLDEDGLCTSDKIIIERLIDNYKSFKTPSETGVIVWIEVWVQEVNSVNEITSDFDMDIYVTELWMDHALRYDHMSPCKYNLSLNSEILDQIWKPNTVFINSKAAHIHKSPFKNVFLMIYPNGTVWVNYRVQVKGPCSMDFSAFPMDRQSCHLTLESFSYNNQEVDMQWTNWTDGLSLLKKEIVLPDFVLTNYSTSIERQIYPAGVWNELTMTFVFSRRYGWYIFQAYIPTYLTIFIRQKVLALRSGLARPPVPHREFVEITCNPTRHMDSGVTGQLVDPRMRKKLLLTTPGTISRTSRDITQTPEKMLLLDGCEEKAFVHPAKRGWSTDRIDRISMVAFPGLFTLFNIIYWSYYLNLD</sequence>
<dbReference type="Gene3D" id="1.20.58.390">
    <property type="entry name" value="Neurotransmitter-gated ion-channel transmembrane domain"/>
    <property type="match status" value="1"/>
</dbReference>
<name>A0A0D6M777_9BILA</name>
<keyword evidence="8 11" id="KW-0406">Ion transport</keyword>
<dbReference type="PRINTS" id="PR00253">
    <property type="entry name" value="GABAARECEPTR"/>
</dbReference>
<dbReference type="PROSITE" id="PS00236">
    <property type="entry name" value="NEUROTR_ION_CHANNEL"/>
    <property type="match status" value="1"/>
</dbReference>
<dbReference type="InterPro" id="IPR018000">
    <property type="entry name" value="Neurotransmitter_ion_chnl_CS"/>
</dbReference>
<evidence type="ECO:0000256" key="2">
    <source>
        <dbReference type="ARBA" id="ARBA00004236"/>
    </source>
</evidence>
<evidence type="ECO:0000256" key="11">
    <source>
        <dbReference type="RuleBase" id="RU000687"/>
    </source>
</evidence>
<dbReference type="PRINTS" id="PR00252">
    <property type="entry name" value="NRIONCHANNEL"/>
</dbReference>
<protein>
    <submittedName>
        <fullName evidence="13">Neurotransmitter-gated ion-channel ligand binding domain protein</fullName>
    </submittedName>
</protein>
<keyword evidence="3 11" id="KW-0813">Transport</keyword>
<evidence type="ECO:0000256" key="3">
    <source>
        <dbReference type="ARBA" id="ARBA00022448"/>
    </source>
</evidence>
<evidence type="ECO:0000256" key="5">
    <source>
        <dbReference type="ARBA" id="ARBA00022692"/>
    </source>
</evidence>
<evidence type="ECO:0000256" key="9">
    <source>
        <dbReference type="ARBA" id="ARBA00023136"/>
    </source>
</evidence>
<keyword evidence="4" id="KW-1003">Cell membrane</keyword>
<keyword evidence="9 11" id="KW-0472">Membrane</keyword>
<dbReference type="PANTHER" id="PTHR18945">
    <property type="entry name" value="NEUROTRANSMITTER GATED ION CHANNEL"/>
    <property type="match status" value="1"/>
</dbReference>
<evidence type="ECO:0000256" key="1">
    <source>
        <dbReference type="ARBA" id="ARBA00004141"/>
    </source>
</evidence>
<feature type="domain" description="Neurotransmitter-gated ion-channel ligand-binding" evidence="12">
    <location>
        <begin position="64"/>
        <end position="268"/>
    </location>
</feature>
<dbReference type="InterPro" id="IPR006028">
    <property type="entry name" value="GABAA/Glycine_rcpt"/>
</dbReference>